<feature type="compositionally biased region" description="Low complexity" evidence="1">
    <location>
        <begin position="135"/>
        <end position="148"/>
    </location>
</feature>
<dbReference type="InterPro" id="IPR012902">
    <property type="entry name" value="N_methyl_site"/>
</dbReference>
<accession>A0A4Q2U632</accession>
<evidence type="ECO:0000313" key="2">
    <source>
        <dbReference type="EMBL" id="RYC32069.1"/>
    </source>
</evidence>
<dbReference type="Pfam" id="PF07963">
    <property type="entry name" value="N_methyl"/>
    <property type="match status" value="1"/>
</dbReference>
<dbReference type="Proteomes" id="UP000290759">
    <property type="component" value="Unassembled WGS sequence"/>
</dbReference>
<dbReference type="NCBIfam" id="TIGR02532">
    <property type="entry name" value="IV_pilin_GFxxxE"/>
    <property type="match status" value="1"/>
</dbReference>
<gene>
    <name evidence="2" type="ORF">D3273_10065</name>
</gene>
<dbReference type="AlphaFoldDB" id="A0A4Q2U632"/>
<comment type="caution">
    <text evidence="2">The sequence shown here is derived from an EMBL/GenBank/DDBJ whole genome shotgun (WGS) entry which is preliminary data.</text>
</comment>
<feature type="region of interest" description="Disordered" evidence="1">
    <location>
        <begin position="95"/>
        <end position="150"/>
    </location>
</feature>
<feature type="compositionally biased region" description="Basic and acidic residues" evidence="1">
    <location>
        <begin position="100"/>
        <end position="112"/>
    </location>
</feature>
<evidence type="ECO:0000256" key="1">
    <source>
        <dbReference type="SAM" id="MobiDB-lite"/>
    </source>
</evidence>
<dbReference type="RefSeq" id="WP_129226075.1">
    <property type="nucleotide sequence ID" value="NZ_QYBB01000009.1"/>
</dbReference>
<proteinExistence type="predicted"/>
<organism evidence="2 3">
    <name type="scientific">Lichenibacterium minor</name>
    <dbReference type="NCBI Taxonomy" id="2316528"/>
    <lineage>
        <taxon>Bacteria</taxon>
        <taxon>Pseudomonadati</taxon>
        <taxon>Pseudomonadota</taxon>
        <taxon>Alphaproteobacteria</taxon>
        <taxon>Hyphomicrobiales</taxon>
        <taxon>Lichenihabitantaceae</taxon>
        <taxon>Lichenibacterium</taxon>
    </lineage>
</organism>
<sequence>MSTSSRAGRGSRRGFTLVEALVALVVAGLVLPALARAMGGAWSATRAPMDVVSAIVLARDVAEGGAVPPDARGRGYAAERRDSAATVLVLASDVAPAPRDAGKGEDASDLHPEATPSAIRLAVPKGLGGPPPGAAPSVQLRRVSVSVRTPAGRRVTLDTVKVADAPN</sequence>
<evidence type="ECO:0000313" key="3">
    <source>
        <dbReference type="Proteomes" id="UP000290759"/>
    </source>
</evidence>
<dbReference type="EMBL" id="QYBB01000009">
    <property type="protein sequence ID" value="RYC32069.1"/>
    <property type="molecule type" value="Genomic_DNA"/>
</dbReference>
<protein>
    <submittedName>
        <fullName evidence="2">Prepilin-type N-terminal cleavage/methylation domain-containing protein</fullName>
    </submittedName>
</protein>
<reference evidence="2 3" key="1">
    <citation type="submission" date="2018-12" db="EMBL/GenBank/DDBJ databases">
        <authorList>
            <person name="Grouzdev D.S."/>
            <person name="Krutkina M.S."/>
        </authorList>
    </citation>
    <scope>NUCLEOTIDE SEQUENCE [LARGE SCALE GENOMIC DNA]</scope>
    <source>
        <strain evidence="2 3">RmlP026</strain>
    </source>
</reference>
<name>A0A4Q2U632_9HYPH</name>
<keyword evidence="3" id="KW-1185">Reference proteome</keyword>
<dbReference type="OrthoDB" id="9904999at2"/>
<reference evidence="2 3" key="2">
    <citation type="submission" date="2019-02" db="EMBL/GenBank/DDBJ databases">
        <title>'Lichenibacterium ramalinii' gen. nov. sp. nov., 'Lichenibacterium minor' gen. nov. sp. nov.</title>
        <authorList>
            <person name="Pankratov T."/>
        </authorList>
    </citation>
    <scope>NUCLEOTIDE SEQUENCE [LARGE SCALE GENOMIC DNA]</scope>
    <source>
        <strain evidence="2 3">RmlP026</strain>
    </source>
</reference>